<reference evidence="1 2" key="1">
    <citation type="journal article" date="2021" name="Hortic Res">
        <title>Chromosome-scale assembly of the Dendrobium chrysotoxum genome enhances the understanding of orchid evolution.</title>
        <authorList>
            <person name="Zhang Y."/>
            <person name="Zhang G.Q."/>
            <person name="Zhang D."/>
            <person name="Liu X.D."/>
            <person name="Xu X.Y."/>
            <person name="Sun W.H."/>
            <person name="Yu X."/>
            <person name="Zhu X."/>
            <person name="Wang Z.W."/>
            <person name="Zhao X."/>
            <person name="Zhong W.Y."/>
            <person name="Chen H."/>
            <person name="Yin W.L."/>
            <person name="Huang T."/>
            <person name="Niu S.C."/>
            <person name="Liu Z.J."/>
        </authorList>
    </citation>
    <scope>NUCLEOTIDE SEQUENCE [LARGE SCALE GENOMIC DNA]</scope>
    <source>
        <strain evidence="1">Lindl</strain>
    </source>
</reference>
<sequence length="100" mass="11059">MTSGSENLFFFTLKQGVGSREVAGKSNKCVSRVSDSSDQELYVDKKGPSSLVLKCAGAGNLRDEILYYRKELLNCSSDDDETRSYIMDKGIKALRSVHIT</sequence>
<organism evidence="1 2">
    <name type="scientific">Dendrobium chrysotoxum</name>
    <name type="common">Orchid</name>
    <dbReference type="NCBI Taxonomy" id="161865"/>
    <lineage>
        <taxon>Eukaryota</taxon>
        <taxon>Viridiplantae</taxon>
        <taxon>Streptophyta</taxon>
        <taxon>Embryophyta</taxon>
        <taxon>Tracheophyta</taxon>
        <taxon>Spermatophyta</taxon>
        <taxon>Magnoliopsida</taxon>
        <taxon>Liliopsida</taxon>
        <taxon>Asparagales</taxon>
        <taxon>Orchidaceae</taxon>
        <taxon>Epidendroideae</taxon>
        <taxon>Malaxideae</taxon>
        <taxon>Dendrobiinae</taxon>
        <taxon>Dendrobium</taxon>
    </lineage>
</organism>
<dbReference type="EMBL" id="JAGFBR010000006">
    <property type="protein sequence ID" value="KAH0465704.1"/>
    <property type="molecule type" value="Genomic_DNA"/>
</dbReference>
<evidence type="ECO:0000313" key="2">
    <source>
        <dbReference type="Proteomes" id="UP000775213"/>
    </source>
</evidence>
<dbReference type="AlphaFoldDB" id="A0AAV7GW29"/>
<keyword evidence="2" id="KW-1185">Reference proteome</keyword>
<name>A0AAV7GW29_DENCH</name>
<dbReference type="Proteomes" id="UP000775213">
    <property type="component" value="Unassembled WGS sequence"/>
</dbReference>
<protein>
    <submittedName>
        <fullName evidence="1">Uncharacterized protein</fullName>
    </submittedName>
</protein>
<comment type="caution">
    <text evidence="1">The sequence shown here is derived from an EMBL/GenBank/DDBJ whole genome shotgun (WGS) entry which is preliminary data.</text>
</comment>
<evidence type="ECO:0000313" key="1">
    <source>
        <dbReference type="EMBL" id="KAH0465704.1"/>
    </source>
</evidence>
<accession>A0AAV7GW29</accession>
<gene>
    <name evidence="1" type="ORF">IEQ34_005807</name>
</gene>
<proteinExistence type="predicted"/>